<feature type="compositionally biased region" description="Polar residues" evidence="1">
    <location>
        <begin position="153"/>
        <end position="162"/>
    </location>
</feature>
<evidence type="ECO:0000256" key="2">
    <source>
        <dbReference type="SAM" id="SignalP"/>
    </source>
</evidence>
<gene>
    <name evidence="3" type="ORF">GA0061077_0410</name>
</gene>
<dbReference type="STRING" id="1505727.GA0061077_0410"/>
<proteinExistence type="predicted"/>
<accession>A0A1C4H1H0</accession>
<dbReference type="AlphaFoldDB" id="A0A1C4H1H0"/>
<dbReference type="OrthoDB" id="3239411at2"/>
<feature type="signal peptide" evidence="2">
    <location>
        <begin position="1"/>
        <end position="31"/>
    </location>
</feature>
<name>A0A1C4H1H0_9BIFI</name>
<feature type="compositionally biased region" description="Basic and acidic residues" evidence="1">
    <location>
        <begin position="178"/>
        <end position="189"/>
    </location>
</feature>
<protein>
    <recommendedName>
        <fullName evidence="5">Substrate-binding protein domain-containing protein</fullName>
    </recommendedName>
</protein>
<feature type="region of interest" description="Disordered" evidence="1">
    <location>
        <begin position="394"/>
        <end position="422"/>
    </location>
</feature>
<organism evidence="3 4">
    <name type="scientific">Bifidobacterium commune</name>
    <dbReference type="NCBI Taxonomy" id="1505727"/>
    <lineage>
        <taxon>Bacteria</taxon>
        <taxon>Bacillati</taxon>
        <taxon>Actinomycetota</taxon>
        <taxon>Actinomycetes</taxon>
        <taxon>Bifidobacteriales</taxon>
        <taxon>Bifidobacteriaceae</taxon>
        <taxon>Bifidobacterium</taxon>
    </lineage>
</organism>
<keyword evidence="4" id="KW-1185">Reference proteome</keyword>
<feature type="region of interest" description="Disordered" evidence="1">
    <location>
        <begin position="138"/>
        <end position="189"/>
    </location>
</feature>
<keyword evidence="2" id="KW-0732">Signal</keyword>
<dbReference type="Proteomes" id="UP000242610">
    <property type="component" value="Unassembled WGS sequence"/>
</dbReference>
<feature type="chain" id="PRO_5008692845" description="Substrate-binding protein domain-containing protein" evidence="2">
    <location>
        <begin position="32"/>
        <end position="525"/>
    </location>
</feature>
<reference evidence="4" key="1">
    <citation type="submission" date="2016-08" db="EMBL/GenBank/DDBJ databases">
        <authorList>
            <person name="Varghese N."/>
            <person name="Submissions Spin"/>
        </authorList>
    </citation>
    <scope>NUCLEOTIDE SEQUENCE [LARGE SCALE GENOMIC DNA]</scope>
    <source>
        <strain evidence="4">R-52791</strain>
    </source>
</reference>
<sequence>MTKRMGCSLARFLTLILIGMLAIIQSGCGSAQSDDDNASIDNEKVSISSVAGKSNVVIFTPSDGISITAHTPLNKWAKFTPLITKALTDKGFPSKSIRVKTDASLDKQREDIENYVTDQLLTASTETKKHTVLIVAPVTPEHSGNEQYGDYVSSPSDLANSSSEKKTADDSTTDAQNDDERKEEKSKAAADAKAMVKALKKAQQAGAHTGLLANSLDDFTPDFFVSMSTAEQIGTLQAHQLVSKLALEKVTADHPKSIEILIPFSEDGTGSDSSRIFASEAFKGIWDTLGPYFKDGRAVSASNTLGKQSSEKDWKKVSFNASKTSDVREAINTRLTGGSKDAQPHHVDGIIAMNDFVSSGVVEELTSLKYSGSAADVNPEIDVSGIVSSLTSKRNLNRQAVPKPKDSKQNSNDADDVPKVNDSNNMSWPIVTGYGSYLDMIPYVVNGKQWMTGMENIQKLSTDIADAAGTLVAEKPLTDCPSISSMPINGTTTNVIHEEAMAISAGNLKKTLIEPGYISLADAEL</sequence>
<dbReference type="Gene3D" id="3.40.50.2300">
    <property type="match status" value="3"/>
</dbReference>
<evidence type="ECO:0000313" key="3">
    <source>
        <dbReference type="EMBL" id="SCC78759.1"/>
    </source>
</evidence>
<evidence type="ECO:0008006" key="5">
    <source>
        <dbReference type="Google" id="ProtNLM"/>
    </source>
</evidence>
<evidence type="ECO:0000313" key="4">
    <source>
        <dbReference type="Proteomes" id="UP000242610"/>
    </source>
</evidence>
<evidence type="ECO:0000256" key="1">
    <source>
        <dbReference type="SAM" id="MobiDB-lite"/>
    </source>
</evidence>
<dbReference type="EMBL" id="FMBL01000001">
    <property type="protein sequence ID" value="SCC78759.1"/>
    <property type="molecule type" value="Genomic_DNA"/>
</dbReference>
<dbReference type="RefSeq" id="WP_091847251.1">
    <property type="nucleotide sequence ID" value="NZ_FMBL01000001.1"/>
</dbReference>